<keyword evidence="2" id="KW-0677">Repeat</keyword>
<evidence type="ECO:0000256" key="3">
    <source>
        <dbReference type="PROSITE-ProRule" id="PRU00221"/>
    </source>
</evidence>
<dbReference type="OMA" id="MCIDEVN"/>
<dbReference type="EnsemblPlants" id="AUR62029854-RA">
    <property type="protein sequence ID" value="AUR62029854-RA:cds"/>
    <property type="gene ID" value="AUR62029854"/>
</dbReference>
<dbReference type="GO" id="GO:0032483">
    <property type="term" value="P:regulation of Rab protein signal transduction"/>
    <property type="evidence" value="ECO:0007669"/>
    <property type="project" value="TreeGrafter"/>
</dbReference>
<dbReference type="InterPro" id="IPR020472">
    <property type="entry name" value="WD40_PAC1"/>
</dbReference>
<dbReference type="InterPro" id="IPR005112">
    <property type="entry name" value="dDENN_dom"/>
</dbReference>
<keyword evidence="6" id="KW-1185">Reference proteome</keyword>
<reference evidence="5" key="1">
    <citation type="journal article" date="2017" name="Nature">
        <title>The genome of Chenopodium quinoa.</title>
        <authorList>
            <person name="Jarvis D.E."/>
            <person name="Ho Y.S."/>
            <person name="Lightfoot D.J."/>
            <person name="Schmoeckel S.M."/>
            <person name="Li B."/>
            <person name="Borm T.J.A."/>
            <person name="Ohyanagi H."/>
            <person name="Mineta K."/>
            <person name="Michell C.T."/>
            <person name="Saber N."/>
            <person name="Kharbatia N.M."/>
            <person name="Rupper R.R."/>
            <person name="Sharp A.R."/>
            <person name="Dally N."/>
            <person name="Boughton B.A."/>
            <person name="Woo Y.H."/>
            <person name="Gao G."/>
            <person name="Schijlen E.G.W.M."/>
            <person name="Guo X."/>
            <person name="Momin A.A."/>
            <person name="Negrao S."/>
            <person name="Al-Babili S."/>
            <person name="Gehring C."/>
            <person name="Roessner U."/>
            <person name="Jung C."/>
            <person name="Murphy K."/>
            <person name="Arold S.T."/>
            <person name="Gojobori T."/>
            <person name="van der Linden C.G."/>
            <person name="van Loo E.N."/>
            <person name="Jellen E.N."/>
            <person name="Maughan P.J."/>
            <person name="Tester M."/>
        </authorList>
    </citation>
    <scope>NUCLEOTIDE SEQUENCE [LARGE SCALE GENOMIC DNA]</scope>
    <source>
        <strain evidence="5">cv. PI 614886</strain>
    </source>
</reference>
<feature type="repeat" description="WD" evidence="3">
    <location>
        <begin position="892"/>
        <end position="922"/>
    </location>
</feature>
<accession>A0A803MIA6</accession>
<feature type="repeat" description="WD" evidence="3">
    <location>
        <begin position="1055"/>
        <end position="1087"/>
    </location>
</feature>
<dbReference type="InterPro" id="IPR019775">
    <property type="entry name" value="WD40_repeat_CS"/>
</dbReference>
<feature type="repeat" description="WD" evidence="3">
    <location>
        <begin position="980"/>
        <end position="1014"/>
    </location>
</feature>
<proteinExistence type="predicted"/>
<dbReference type="InterPro" id="IPR005113">
    <property type="entry name" value="uDENN_dom"/>
</dbReference>
<dbReference type="InterPro" id="IPR036322">
    <property type="entry name" value="WD40_repeat_dom_sf"/>
</dbReference>
<evidence type="ECO:0000256" key="1">
    <source>
        <dbReference type="ARBA" id="ARBA00022574"/>
    </source>
</evidence>
<dbReference type="Pfam" id="PF03456">
    <property type="entry name" value="uDENN"/>
    <property type="match status" value="1"/>
</dbReference>
<dbReference type="InterPro" id="IPR015943">
    <property type="entry name" value="WD40/YVTN_repeat-like_dom_sf"/>
</dbReference>
<dbReference type="Proteomes" id="UP000596660">
    <property type="component" value="Unplaced"/>
</dbReference>
<dbReference type="Gene3D" id="3.40.50.11500">
    <property type="match status" value="1"/>
</dbReference>
<dbReference type="SMART" id="SM00799">
    <property type="entry name" value="DENN"/>
    <property type="match status" value="1"/>
</dbReference>
<dbReference type="PROSITE" id="PS50211">
    <property type="entry name" value="DENN"/>
    <property type="match status" value="1"/>
</dbReference>
<name>A0A803MIA6_CHEQI</name>
<dbReference type="PANTHER" id="PTHR12296">
    <property type="entry name" value="DENN DOMAIN-CONTAINING PROTEIN 4"/>
    <property type="match status" value="1"/>
</dbReference>
<dbReference type="InterPro" id="IPR037516">
    <property type="entry name" value="Tripartite_DENN"/>
</dbReference>
<dbReference type="Pfam" id="PF00400">
    <property type="entry name" value="WD40"/>
    <property type="match status" value="7"/>
</dbReference>
<dbReference type="PANTHER" id="PTHR12296:SF21">
    <property type="entry name" value="DENN DOMAIN-CONTAINING PROTEIN 3"/>
    <property type="match status" value="1"/>
</dbReference>
<feature type="repeat" description="WD" evidence="3">
    <location>
        <begin position="1015"/>
        <end position="1054"/>
    </location>
</feature>
<dbReference type="CDD" id="cd00200">
    <property type="entry name" value="WD40"/>
    <property type="match status" value="1"/>
</dbReference>
<protein>
    <recommendedName>
        <fullName evidence="4">UDENN domain-containing protein</fullName>
    </recommendedName>
</protein>
<organism evidence="5 6">
    <name type="scientific">Chenopodium quinoa</name>
    <name type="common">Quinoa</name>
    <dbReference type="NCBI Taxonomy" id="63459"/>
    <lineage>
        <taxon>Eukaryota</taxon>
        <taxon>Viridiplantae</taxon>
        <taxon>Streptophyta</taxon>
        <taxon>Embryophyta</taxon>
        <taxon>Tracheophyta</taxon>
        <taxon>Spermatophyta</taxon>
        <taxon>Magnoliopsida</taxon>
        <taxon>eudicotyledons</taxon>
        <taxon>Gunneridae</taxon>
        <taxon>Pentapetalae</taxon>
        <taxon>Caryophyllales</taxon>
        <taxon>Chenopodiaceae</taxon>
        <taxon>Chenopodioideae</taxon>
        <taxon>Atripliceae</taxon>
        <taxon>Chenopodium</taxon>
    </lineage>
</organism>
<reference evidence="5" key="2">
    <citation type="submission" date="2021-03" db="UniProtKB">
        <authorList>
            <consortium name="EnsemblPlants"/>
        </authorList>
    </citation>
    <scope>IDENTIFICATION</scope>
</reference>
<dbReference type="Gramene" id="AUR62029854-RA">
    <property type="protein sequence ID" value="AUR62029854-RA:cds"/>
    <property type="gene ID" value="AUR62029854"/>
</dbReference>
<dbReference type="GO" id="GO:0031410">
    <property type="term" value="C:cytoplasmic vesicle"/>
    <property type="evidence" value="ECO:0007669"/>
    <property type="project" value="TreeGrafter"/>
</dbReference>
<feature type="repeat" description="WD" evidence="3">
    <location>
        <begin position="932"/>
        <end position="972"/>
    </location>
</feature>
<dbReference type="InterPro" id="IPR001194">
    <property type="entry name" value="cDENN_dom"/>
</dbReference>
<dbReference type="InterPro" id="IPR001680">
    <property type="entry name" value="WD40_rpt"/>
</dbReference>
<dbReference type="PRINTS" id="PR00320">
    <property type="entry name" value="GPROTEINBRPT"/>
</dbReference>
<dbReference type="PROSITE" id="PS50294">
    <property type="entry name" value="WD_REPEATS_REGION"/>
    <property type="match status" value="3"/>
</dbReference>
<dbReference type="InterPro" id="IPR051696">
    <property type="entry name" value="DENN_Domain_GEFs"/>
</dbReference>
<dbReference type="Gene3D" id="2.130.10.10">
    <property type="entry name" value="YVTN repeat-like/Quinoprotein amine dehydrogenase"/>
    <property type="match status" value="3"/>
</dbReference>
<evidence type="ECO:0000259" key="4">
    <source>
        <dbReference type="PROSITE" id="PS50211"/>
    </source>
</evidence>
<dbReference type="Pfam" id="PF02141">
    <property type="entry name" value="DENN"/>
    <property type="match status" value="1"/>
</dbReference>
<dbReference type="SMART" id="SM00801">
    <property type="entry name" value="dDENN"/>
    <property type="match status" value="1"/>
</dbReference>
<keyword evidence="1 3" id="KW-0853">WD repeat</keyword>
<evidence type="ECO:0000313" key="6">
    <source>
        <dbReference type="Proteomes" id="UP000596660"/>
    </source>
</evidence>
<dbReference type="SMART" id="SM00800">
    <property type="entry name" value="uDENN"/>
    <property type="match status" value="1"/>
</dbReference>
<feature type="repeat" description="WD" evidence="3">
    <location>
        <begin position="1150"/>
        <end position="1180"/>
    </location>
</feature>
<dbReference type="SMART" id="SM00320">
    <property type="entry name" value="WD40"/>
    <property type="match status" value="8"/>
</dbReference>
<evidence type="ECO:0000256" key="2">
    <source>
        <dbReference type="ARBA" id="ARBA00022737"/>
    </source>
</evidence>
<dbReference type="SUPFAM" id="SSF50978">
    <property type="entry name" value="WD40 repeat-like"/>
    <property type="match status" value="1"/>
</dbReference>
<dbReference type="InterPro" id="IPR043153">
    <property type="entry name" value="DENN_C"/>
</dbReference>
<evidence type="ECO:0000313" key="5">
    <source>
        <dbReference type="EnsemblPlants" id="AUR62029854-RA:cds"/>
    </source>
</evidence>
<dbReference type="PROSITE" id="PS00678">
    <property type="entry name" value="WD_REPEATS_1"/>
    <property type="match status" value="3"/>
</dbReference>
<dbReference type="PROSITE" id="PS50082">
    <property type="entry name" value="WD_REPEATS_2"/>
    <property type="match status" value="6"/>
</dbReference>
<sequence>MAPLFEYFVVCGIGPEIRTLDGSNGYYGMNYVYEPSLIDQYPRSDHSLYAPLPPELPMCSVTNDVRFSVVIGGVEFYKSGLDANDPPSYPRSYPIVLTAGDGSKIYVSCIAFRDPVDEDIGEAYGIPLNSFAGKCISLVSRIPCFCVLRDALEEIFALCFSTRGSCKPLWEVIAATVSKVPLPTPGIDRILFAINNCLFSVEAPPEYGLPPADVSFKSLIESLDVHNIIILFTAVLLERRILLQSDKYTLLTLVSESICHLIYPFQWQNVYIPLLFSKGVDYVDAPTPYIIGLHSNVDTSGLSMDGVVTVDIDHNCISTSEEIPPIPEPELSLLHADIKKLLYPDMMCIDEVNTGFGELYMRSPKVGAKPWGKDHDLQLRLIFLKFFARILSGYRNFIVNSTECTFDAQAFTMHWCRSNNQEPDPMVAEFLLSQGFSNHIEKVLSSGESNDNVLDKLIDAIGRGESLMSVYPSSHSDLILITIPDPIDGVIGGAKYTYSKFPANIRGEGEDEKRKQILKDIKDKDDEEKGLILDIKVKLQGLWISLLDLGDADVILSSDEYETILALLETDAKGIVGRTLIECIRDHMSAGWNGQLSEEQFVAVKEMVKELITCATYQNDMPTLREALEVSAEMYRKDFNNVSDYVQRHLISLSIWEDTGFWEAFFESLMEQSLSKSSSNESLIMSQLILIASHMGGLGMADIDAWPIIQSIAQKNVGYDHYIQLRGYLSYIHQLQMVYWGISDLKAQSLSSSGLQSPHFRDATVDNQPSKASTIAKNWVRSMFGRESVLKVNSFSHARGWTFETETAAVTEIGTPRKQNFPNSGLRRSQTNVRVLKGHHKAITALHCVTRREVWDLTGDREDTGFFISGSTDCSVKIWDPSRHGSELRATLRGHTGAVRAISSNREKVVSGSDDLSLVIWDKHEFIPLEELKGHEAQISSVRMLSGDRVLSSAHDGTVKMWDARNGSCIATVARCPGSVLCMEYNDATGILAAAGRDNTVHIWDIRAGKQVHKLSGHLKWIRSIRMVGDSVITGSDDWTARIWSISRGSCDAILASHGGPVLCVEYSALDGGIITGSDDGSVRFWENSAYNIECTKNINLHSSILSINAQEQWLGIGAADNSMLLYHQSQDRSGGWQLYRTPHFSASVVRCVASDLDRKTICSGGRDGRLRLWDATVSI</sequence>
<feature type="domain" description="UDENN" evidence="4">
    <location>
        <begin position="13"/>
        <end position="452"/>
    </location>
</feature>
<dbReference type="AlphaFoldDB" id="A0A803MIA6"/>